<organism evidence="2 3">
    <name type="scientific">Momordica charantia</name>
    <name type="common">Bitter gourd</name>
    <name type="synonym">Balsam pear</name>
    <dbReference type="NCBI Taxonomy" id="3673"/>
    <lineage>
        <taxon>Eukaryota</taxon>
        <taxon>Viridiplantae</taxon>
        <taxon>Streptophyta</taxon>
        <taxon>Embryophyta</taxon>
        <taxon>Tracheophyta</taxon>
        <taxon>Spermatophyta</taxon>
        <taxon>Magnoliopsida</taxon>
        <taxon>eudicotyledons</taxon>
        <taxon>Gunneridae</taxon>
        <taxon>Pentapetalae</taxon>
        <taxon>rosids</taxon>
        <taxon>fabids</taxon>
        <taxon>Cucurbitales</taxon>
        <taxon>Cucurbitaceae</taxon>
        <taxon>Momordiceae</taxon>
        <taxon>Momordica</taxon>
    </lineage>
</organism>
<dbReference type="Proteomes" id="UP000504603">
    <property type="component" value="Unplaced"/>
</dbReference>
<dbReference type="RefSeq" id="XP_022148389.1">
    <property type="nucleotide sequence ID" value="XM_022292697.1"/>
</dbReference>
<feature type="region of interest" description="Disordered" evidence="1">
    <location>
        <begin position="115"/>
        <end position="152"/>
    </location>
</feature>
<dbReference type="RefSeq" id="XP_022148388.1">
    <property type="nucleotide sequence ID" value="XM_022292696.1"/>
</dbReference>
<name>A0A6J1D3Y8_MOMCH</name>
<dbReference type="Pfam" id="PF12043">
    <property type="entry name" value="DUF3527"/>
    <property type="match status" value="1"/>
</dbReference>
<sequence>MERAEIERYLDDQRSLGTSGRISLRHASESVKIHEKFNKERHSFTYGEIHDSPHKASRNHQKDVISGKITKKDEIVKYMSNLPCYLERGEHIQEKVLSVGVLDWGRLEKWQHKQISSRSSWNPPVRSNGSSSDSPSPHFIKDRISPRQRLHRPSLQSHLLASPHSPFVKSFGKSDDKCQNLEFDRINTLNGQCNQHSCKTDQEVKMKWSERTDQSKVLQGCKTLPGSLNCEVASSQYREFVGVEKSRAQEDFAGNHDVLEKPEATVLLPTNLLKNNDTEVPGLSDSTLLLSQKSEEASQKSCSVKRSSVNFPAELKHDIPNSSKTLCEVKGNQFLLKHNCTINAFNASCSVSSLATAGHSPSKGRISEAKTSVVAPSNSMVKDASIGLDLKASTSAVEKARSSSPFSRLSIGMGRRRKSSTSMGNTCANDQGPTQISVKSKSVNAMPSTYSHDLRNEKPNTTSRASSSPLRRLLDPLLKPKAAIYHHAVEPLEKDLNDMADKTYNRQSDSSTVQLRKLKLDMSRCRKISVNDSALDKKHGPSVVHAFLQVAFKNGLPLFTFAVDNISNILAATVKLTSSRKEKGSYIYTFFTVQEVKRKTVSWINQGSKGKGRDYVSNVIAQMTVSDSEISHLTKPDEPSMREFVLFSVDLRQADQQTSDFLPNEELAAIIIKIPSKIKQGTDTTEVKSYAYNNSTVGGSRECSPDVKSYPCSKGSEQVRHPAGSESFISTTVLLPSGIHSLPSKGGPSSLIERWNSGGSCDCGGWDLGCKLRVLANQNQIIKKSSPSQPSSIMDQFKLFPQEGVPENHCVLSLATFKDTIYSVEFESSLSLLQAFSICLAMIDCGNSRELSESSILFEAKTSGESKLMHNDRLWTPNLAEREAPAEHVTCPPLSPFGRV</sequence>
<evidence type="ECO:0000313" key="5">
    <source>
        <dbReference type="RefSeq" id="XP_022148390.1"/>
    </source>
</evidence>
<feature type="region of interest" description="Disordered" evidence="1">
    <location>
        <begin position="406"/>
        <end position="469"/>
    </location>
</feature>
<dbReference type="RefSeq" id="XP_022148390.1">
    <property type="nucleotide sequence ID" value="XM_022292698.1"/>
</dbReference>
<evidence type="ECO:0000256" key="1">
    <source>
        <dbReference type="SAM" id="MobiDB-lite"/>
    </source>
</evidence>
<evidence type="ECO:0000313" key="2">
    <source>
        <dbReference type="Proteomes" id="UP000504603"/>
    </source>
</evidence>
<dbReference type="InterPro" id="IPR021916">
    <property type="entry name" value="DUF3527"/>
</dbReference>
<feature type="compositionally biased region" description="Low complexity" evidence="1">
    <location>
        <begin position="123"/>
        <end position="137"/>
    </location>
</feature>
<feature type="compositionally biased region" description="Polar residues" evidence="1">
    <location>
        <begin position="420"/>
        <end position="451"/>
    </location>
</feature>
<proteinExistence type="predicted"/>
<evidence type="ECO:0000313" key="6">
    <source>
        <dbReference type="RefSeq" id="XP_022148391.1"/>
    </source>
</evidence>
<dbReference type="PANTHER" id="PTHR31390">
    <property type="entry name" value="EXPRESSED PROTEIN"/>
    <property type="match status" value="1"/>
</dbReference>
<dbReference type="OrthoDB" id="1898655at2759"/>
<keyword evidence="2" id="KW-1185">Reference proteome</keyword>
<reference evidence="3 4" key="1">
    <citation type="submission" date="2025-04" db="UniProtKB">
        <authorList>
            <consortium name="RefSeq"/>
        </authorList>
    </citation>
    <scope>IDENTIFICATION</scope>
    <source>
        <strain evidence="3 4">OHB3-1</strain>
    </source>
</reference>
<dbReference type="KEGG" id="mcha:111017053"/>
<gene>
    <name evidence="3 4 5 6" type="primary">LOC111017053</name>
</gene>
<dbReference type="RefSeq" id="XP_022148391.1">
    <property type="nucleotide sequence ID" value="XM_022292699.1"/>
</dbReference>
<dbReference type="GeneID" id="111017053"/>
<accession>A0A6J1D3Y8</accession>
<dbReference type="AlphaFoldDB" id="A0A6J1D3Y8"/>
<evidence type="ECO:0000313" key="3">
    <source>
        <dbReference type="RefSeq" id="XP_022148388.1"/>
    </source>
</evidence>
<evidence type="ECO:0000313" key="4">
    <source>
        <dbReference type="RefSeq" id="XP_022148389.1"/>
    </source>
</evidence>
<dbReference type="PANTHER" id="PTHR31390:SF4">
    <property type="entry name" value="DUF3527 DOMAIN-CONTAINING PROTEIN"/>
    <property type="match status" value="1"/>
</dbReference>
<protein>
    <submittedName>
        <fullName evidence="3 4">Uncharacterized protein LOC111017053</fullName>
    </submittedName>
</protein>